<reference evidence="14" key="1">
    <citation type="submission" date="2025-08" db="UniProtKB">
        <authorList>
            <consortium name="RefSeq"/>
        </authorList>
    </citation>
    <scope>IDENTIFICATION</scope>
    <source>
        <strain evidence="14">Ishihara</strain>
        <tissue evidence="14">Whole body</tissue>
    </source>
</reference>
<comment type="caution">
    <text evidence="10">Lacks conserved residue(s) required for the propagation of feature annotation.</text>
</comment>
<dbReference type="GO" id="GO:0006508">
    <property type="term" value="P:proteolysis"/>
    <property type="evidence" value="ECO:0007669"/>
    <property type="project" value="UniProtKB-KW"/>
</dbReference>
<keyword evidence="3" id="KW-0121">Carboxypeptidase</keyword>
<keyword evidence="5" id="KW-0479">Metal-binding</keyword>
<dbReference type="InterPro" id="IPR000834">
    <property type="entry name" value="Peptidase_M14"/>
</dbReference>
<proteinExistence type="inferred from homology"/>
<comment type="similarity">
    <text evidence="2 10">Belongs to the peptidase M14 family.</text>
</comment>
<dbReference type="FunFam" id="3.40.630.10:FF:000084">
    <property type="entry name" value="Carboxypeptidase B2"/>
    <property type="match status" value="1"/>
</dbReference>
<dbReference type="GO" id="GO:0008270">
    <property type="term" value="F:zinc ion binding"/>
    <property type="evidence" value="ECO:0007669"/>
    <property type="project" value="InterPro"/>
</dbReference>
<evidence type="ECO:0000256" key="1">
    <source>
        <dbReference type="ARBA" id="ARBA00001947"/>
    </source>
</evidence>
<evidence type="ECO:0000256" key="11">
    <source>
        <dbReference type="SAM" id="SignalP"/>
    </source>
</evidence>
<dbReference type="SUPFAM" id="SSF53187">
    <property type="entry name" value="Zn-dependent exopeptidases"/>
    <property type="match status" value="1"/>
</dbReference>
<evidence type="ECO:0000256" key="2">
    <source>
        <dbReference type="ARBA" id="ARBA00005988"/>
    </source>
</evidence>
<evidence type="ECO:0000256" key="5">
    <source>
        <dbReference type="ARBA" id="ARBA00022723"/>
    </source>
</evidence>
<dbReference type="RefSeq" id="XP_022824292.1">
    <property type="nucleotide sequence ID" value="XM_022968524.1"/>
</dbReference>
<dbReference type="Gene3D" id="3.40.630.10">
    <property type="entry name" value="Zn peptidases"/>
    <property type="match status" value="1"/>
</dbReference>
<keyword evidence="8" id="KW-0862">Zinc</keyword>
<keyword evidence="4" id="KW-0645">Protease</keyword>
<name>A0A9J7E8N9_SPOLT</name>
<accession>A0A9J7E8N9</accession>
<dbReference type="KEGG" id="sliu:111354897"/>
<comment type="cofactor">
    <cofactor evidence="1">
        <name>Zn(2+)</name>
        <dbReference type="ChEBI" id="CHEBI:29105"/>
    </cofactor>
</comment>
<sequence>MLHFLNFYFYFLLIQQELALITKPRERFENYAIYEVTAFNARERALLYYLYVKNEELVFLNGITNEAAVPIDVIVDKCCTNFFEEKLRDDDIEFVKINEKFLAKSKDILCIENHWDGTHTPNITNAFYYWDAIQFWIDSKIKHFPKLTKIKIGETYEKKEIIVLKLSSGHKKSAVFVLGGEDGRDRVSPAILLNFIDYILQHRLNVDMLIKHHDFYILPMLNPDGHDYSMKDFVWARNRKIYFPKKRCSTNVSGIGINLDRNWFFSKETLRNEECDPVFSGSKSLSEEETMSLANFLNNHSLQLLAFINLRSFDDLVTIPYGYTTDQANNYPILMEIITSVHEKVKEEYGKSFFYGATSSYFYNYTGNVADWVKKKLNTPIVYTIYMNNMEYIYASPEDIQPMTDRFSTMIKEILLLGNTIYSPLFGNQNRHCLHVIVMLINIICTITL</sequence>
<dbReference type="OrthoDB" id="3626597at2759"/>
<feature type="domain" description="Peptidase M14" evidence="12">
    <location>
        <begin position="126"/>
        <end position="418"/>
    </location>
</feature>
<dbReference type="PROSITE" id="PS52035">
    <property type="entry name" value="PEPTIDASE_M14"/>
    <property type="match status" value="1"/>
</dbReference>
<keyword evidence="9" id="KW-0482">Metalloprotease</keyword>
<evidence type="ECO:0000256" key="8">
    <source>
        <dbReference type="ARBA" id="ARBA00022833"/>
    </source>
</evidence>
<evidence type="ECO:0000256" key="3">
    <source>
        <dbReference type="ARBA" id="ARBA00022645"/>
    </source>
</evidence>
<feature type="chain" id="PRO_5039909957" evidence="11">
    <location>
        <begin position="20"/>
        <end position="449"/>
    </location>
</feature>
<evidence type="ECO:0000313" key="14">
    <source>
        <dbReference type="RefSeq" id="XP_022824292.1"/>
    </source>
</evidence>
<keyword evidence="6 11" id="KW-0732">Signal</keyword>
<dbReference type="GO" id="GO:0005615">
    <property type="term" value="C:extracellular space"/>
    <property type="evidence" value="ECO:0007669"/>
    <property type="project" value="TreeGrafter"/>
</dbReference>
<dbReference type="PANTHER" id="PTHR11705">
    <property type="entry name" value="PROTEASE FAMILY M14 CARBOXYPEPTIDASE A,B"/>
    <property type="match status" value="1"/>
</dbReference>
<dbReference type="Pfam" id="PF00246">
    <property type="entry name" value="Peptidase_M14"/>
    <property type="match status" value="1"/>
</dbReference>
<evidence type="ECO:0000256" key="6">
    <source>
        <dbReference type="ARBA" id="ARBA00022729"/>
    </source>
</evidence>
<dbReference type="GO" id="GO:0004181">
    <property type="term" value="F:metallocarboxypeptidase activity"/>
    <property type="evidence" value="ECO:0007669"/>
    <property type="project" value="InterPro"/>
</dbReference>
<gene>
    <name evidence="14" type="primary">LOC111354897</name>
</gene>
<protein>
    <submittedName>
        <fullName evidence="14">Carboxypeptidase O-like</fullName>
    </submittedName>
</protein>
<organism evidence="13 14">
    <name type="scientific">Spodoptera litura</name>
    <name type="common">Asian cotton leafworm</name>
    <dbReference type="NCBI Taxonomy" id="69820"/>
    <lineage>
        <taxon>Eukaryota</taxon>
        <taxon>Metazoa</taxon>
        <taxon>Ecdysozoa</taxon>
        <taxon>Arthropoda</taxon>
        <taxon>Hexapoda</taxon>
        <taxon>Insecta</taxon>
        <taxon>Pterygota</taxon>
        <taxon>Neoptera</taxon>
        <taxon>Endopterygota</taxon>
        <taxon>Lepidoptera</taxon>
        <taxon>Glossata</taxon>
        <taxon>Ditrysia</taxon>
        <taxon>Noctuoidea</taxon>
        <taxon>Noctuidae</taxon>
        <taxon>Amphipyrinae</taxon>
        <taxon>Spodoptera</taxon>
    </lineage>
</organism>
<keyword evidence="7" id="KW-0378">Hydrolase</keyword>
<evidence type="ECO:0000256" key="10">
    <source>
        <dbReference type="PROSITE-ProRule" id="PRU01379"/>
    </source>
</evidence>
<feature type="signal peptide" evidence="11">
    <location>
        <begin position="1"/>
        <end position="19"/>
    </location>
</feature>
<evidence type="ECO:0000256" key="9">
    <source>
        <dbReference type="ARBA" id="ARBA00023049"/>
    </source>
</evidence>
<keyword evidence="13" id="KW-1185">Reference proteome</keyword>
<evidence type="ECO:0000256" key="4">
    <source>
        <dbReference type="ARBA" id="ARBA00022670"/>
    </source>
</evidence>
<dbReference type="SUPFAM" id="SSF54897">
    <property type="entry name" value="Protease propeptides/inhibitors"/>
    <property type="match status" value="1"/>
</dbReference>
<dbReference type="PANTHER" id="PTHR11705:SF143">
    <property type="entry name" value="SLL0236 PROTEIN"/>
    <property type="match status" value="1"/>
</dbReference>
<dbReference type="SMART" id="SM00631">
    <property type="entry name" value="Zn_pept"/>
    <property type="match status" value="1"/>
</dbReference>
<evidence type="ECO:0000256" key="7">
    <source>
        <dbReference type="ARBA" id="ARBA00022801"/>
    </source>
</evidence>
<evidence type="ECO:0000313" key="13">
    <source>
        <dbReference type="Proteomes" id="UP000301870"/>
    </source>
</evidence>
<dbReference type="GeneID" id="111354897"/>
<dbReference type="AlphaFoldDB" id="A0A9J7E8N9"/>
<dbReference type="Proteomes" id="UP000301870">
    <property type="component" value="Chromosome 2"/>
</dbReference>
<evidence type="ECO:0000259" key="12">
    <source>
        <dbReference type="PROSITE" id="PS52035"/>
    </source>
</evidence>